<feature type="domain" description="AP2/ERF" evidence="9">
    <location>
        <begin position="54"/>
        <end position="111"/>
    </location>
</feature>
<dbReference type="Pfam" id="PF00847">
    <property type="entry name" value="AP2"/>
    <property type="match status" value="1"/>
</dbReference>
<evidence type="ECO:0000259" key="9">
    <source>
        <dbReference type="PROSITE" id="PS51032"/>
    </source>
</evidence>
<dbReference type="PRINTS" id="PR00367">
    <property type="entry name" value="ETHRSPELEMNT"/>
</dbReference>
<feature type="compositionally biased region" description="Polar residues" evidence="8">
    <location>
        <begin position="21"/>
        <end position="31"/>
    </location>
</feature>
<comment type="subcellular location">
    <subcellularLocation>
        <location evidence="1">Nucleus</location>
    </subcellularLocation>
</comment>
<dbReference type="GO" id="GO:0005634">
    <property type="term" value="C:nucleus"/>
    <property type="evidence" value="ECO:0007669"/>
    <property type="project" value="UniProtKB-SubCell"/>
</dbReference>
<dbReference type="SUPFAM" id="SSF54171">
    <property type="entry name" value="DNA-binding domain"/>
    <property type="match status" value="1"/>
</dbReference>
<dbReference type="InterPro" id="IPR001471">
    <property type="entry name" value="AP2/ERF_dom"/>
</dbReference>
<dbReference type="SMART" id="SM00380">
    <property type="entry name" value="AP2"/>
    <property type="match status" value="1"/>
</dbReference>
<dbReference type="PANTHER" id="PTHR31839">
    <property type="entry name" value="DEHYDRATION-RESPONSIVE ELEMENT-BINDING PROTEIN 1D"/>
    <property type="match status" value="1"/>
</dbReference>
<dbReference type="InterPro" id="IPR016177">
    <property type="entry name" value="DNA-bd_dom_sf"/>
</dbReference>
<comment type="caution">
    <text evidence="10">The sequence shown here is derived from an EMBL/GenBank/DDBJ whole genome shotgun (WGS) entry which is preliminary data.</text>
</comment>
<dbReference type="Gene3D" id="3.30.730.10">
    <property type="entry name" value="AP2/ERF domain"/>
    <property type="match status" value="1"/>
</dbReference>
<keyword evidence="2" id="KW-0805">Transcription regulation</keyword>
<dbReference type="Proteomes" id="UP001415857">
    <property type="component" value="Unassembled WGS sequence"/>
</dbReference>
<feature type="region of interest" description="Disordered" evidence="8">
    <location>
        <begin position="21"/>
        <end position="42"/>
    </location>
</feature>
<proteinExistence type="inferred from homology"/>
<dbReference type="CDD" id="cd00018">
    <property type="entry name" value="AP2"/>
    <property type="match status" value="1"/>
</dbReference>
<accession>A0AAP0RL15</accession>
<evidence type="ECO:0000256" key="5">
    <source>
        <dbReference type="ARBA" id="ARBA00023163"/>
    </source>
</evidence>
<reference evidence="10 11" key="1">
    <citation type="journal article" date="2024" name="Plant J.">
        <title>Genome sequences and population genomics reveal climatic adaptation and genomic divergence between two closely related sweetgum species.</title>
        <authorList>
            <person name="Xu W.Q."/>
            <person name="Ren C.Q."/>
            <person name="Zhang X.Y."/>
            <person name="Comes H.P."/>
            <person name="Liu X.H."/>
            <person name="Li Y.G."/>
            <person name="Kettle C.J."/>
            <person name="Jalonen R."/>
            <person name="Gaisberger H."/>
            <person name="Ma Y.Z."/>
            <person name="Qiu Y.X."/>
        </authorList>
    </citation>
    <scope>NUCLEOTIDE SEQUENCE [LARGE SCALE GENOMIC DNA]</scope>
    <source>
        <strain evidence="10">Hangzhou</strain>
    </source>
</reference>
<evidence type="ECO:0000313" key="10">
    <source>
        <dbReference type="EMBL" id="KAK9280062.1"/>
    </source>
</evidence>
<sequence>MNESSDSSSILLGEHLSLQMPSDNNLSSSRSHAPCTSHKRKAGRIKFRETRHPVYRGVRQRSGNKWVCEVREPHKKSRIWLGTFPTPEMAARAHDVAALALRGELASLNFQDSAWLLPRARSSLAKDIQTAAFEAAEVVGSATSSSSSSSSSSSPSSSSPIDFSHVERSMEVIRPSSIHLPCFMKSQENALQTSLMNSPCGTGSEEVMDFSTTSFLDEEALFNMPVLINSMAEGLLLTPPGMKRGFKWDEMACAMDMTLWGD</sequence>
<dbReference type="GO" id="GO:0003700">
    <property type="term" value="F:DNA-binding transcription factor activity"/>
    <property type="evidence" value="ECO:0007669"/>
    <property type="project" value="InterPro"/>
</dbReference>
<keyword evidence="4" id="KW-0010">Activator</keyword>
<dbReference type="PANTHER" id="PTHR31839:SF42">
    <property type="entry name" value="DEHYDRATION-RESPONSIVE ELEMENT-BINDING PROTEIN 1F"/>
    <property type="match status" value="1"/>
</dbReference>
<dbReference type="EMBL" id="JBBPBK010000008">
    <property type="protein sequence ID" value="KAK9280062.1"/>
    <property type="molecule type" value="Genomic_DNA"/>
</dbReference>
<gene>
    <name evidence="10" type="ORF">L1049_013747</name>
</gene>
<keyword evidence="6" id="KW-0539">Nucleus</keyword>
<keyword evidence="11" id="KW-1185">Reference proteome</keyword>
<evidence type="ECO:0000256" key="1">
    <source>
        <dbReference type="ARBA" id="ARBA00004123"/>
    </source>
</evidence>
<dbReference type="FunFam" id="3.30.730.10:FF:000001">
    <property type="entry name" value="Ethylene-responsive transcription factor 2"/>
    <property type="match status" value="1"/>
</dbReference>
<organism evidence="10 11">
    <name type="scientific">Liquidambar formosana</name>
    <name type="common">Formosan gum</name>
    <dbReference type="NCBI Taxonomy" id="63359"/>
    <lineage>
        <taxon>Eukaryota</taxon>
        <taxon>Viridiplantae</taxon>
        <taxon>Streptophyta</taxon>
        <taxon>Embryophyta</taxon>
        <taxon>Tracheophyta</taxon>
        <taxon>Spermatophyta</taxon>
        <taxon>Magnoliopsida</taxon>
        <taxon>eudicotyledons</taxon>
        <taxon>Gunneridae</taxon>
        <taxon>Pentapetalae</taxon>
        <taxon>Saxifragales</taxon>
        <taxon>Altingiaceae</taxon>
        <taxon>Liquidambar</taxon>
    </lineage>
</organism>
<name>A0AAP0RL15_LIQFO</name>
<evidence type="ECO:0000256" key="8">
    <source>
        <dbReference type="SAM" id="MobiDB-lite"/>
    </source>
</evidence>
<dbReference type="InterPro" id="IPR036955">
    <property type="entry name" value="AP2/ERF_dom_sf"/>
</dbReference>
<dbReference type="GO" id="GO:0003677">
    <property type="term" value="F:DNA binding"/>
    <property type="evidence" value="ECO:0007669"/>
    <property type="project" value="UniProtKB-KW"/>
</dbReference>
<evidence type="ECO:0000256" key="7">
    <source>
        <dbReference type="ARBA" id="ARBA00024343"/>
    </source>
</evidence>
<keyword evidence="5" id="KW-0804">Transcription</keyword>
<evidence type="ECO:0000313" key="11">
    <source>
        <dbReference type="Proteomes" id="UP001415857"/>
    </source>
</evidence>
<dbReference type="PROSITE" id="PS51032">
    <property type="entry name" value="AP2_ERF"/>
    <property type="match status" value="1"/>
</dbReference>
<evidence type="ECO:0000256" key="4">
    <source>
        <dbReference type="ARBA" id="ARBA00023159"/>
    </source>
</evidence>
<keyword evidence="3" id="KW-0238">DNA-binding</keyword>
<evidence type="ECO:0000256" key="3">
    <source>
        <dbReference type="ARBA" id="ARBA00023125"/>
    </source>
</evidence>
<comment type="similarity">
    <text evidence="7">Belongs to the AP2/ERF transcription factor family. ERF subfamily.</text>
</comment>
<dbReference type="InterPro" id="IPR045277">
    <property type="entry name" value="DRE1A-I"/>
</dbReference>
<protein>
    <recommendedName>
        <fullName evidence="9">AP2/ERF domain-containing protein</fullName>
    </recommendedName>
</protein>
<evidence type="ECO:0000256" key="6">
    <source>
        <dbReference type="ARBA" id="ARBA00023242"/>
    </source>
</evidence>
<dbReference type="AlphaFoldDB" id="A0AAP0RL15"/>
<evidence type="ECO:0000256" key="2">
    <source>
        <dbReference type="ARBA" id="ARBA00023015"/>
    </source>
</evidence>